<accession>A0A1J5P0T3</accession>
<dbReference type="AlphaFoldDB" id="A0A1J5P0T3"/>
<proteinExistence type="predicted"/>
<protein>
    <submittedName>
        <fullName evidence="1">Uncharacterized protein</fullName>
    </submittedName>
</protein>
<evidence type="ECO:0000313" key="1">
    <source>
        <dbReference type="EMBL" id="OIQ64702.1"/>
    </source>
</evidence>
<name>A0A1J5P0T3_9ZZZZ</name>
<dbReference type="EMBL" id="MLJW01007903">
    <property type="protein sequence ID" value="OIQ64702.1"/>
    <property type="molecule type" value="Genomic_DNA"/>
</dbReference>
<gene>
    <name evidence="1" type="ORF">GALL_537460</name>
</gene>
<sequence length="189" mass="21002">MIGGHRFATAGQAVCDDQLPGLCRRQLLRQADQGQRVVATVLALAQPDRRHLGPHQGTVDGIKRQHQGRFVVTATAQYLVDEPVRKPRLAVRQQIGIGERDFAGDIDPAQFFIELDAVEHAHPLLDQHQIGQMQVTMALAHPATALPRRHQRRKLLQALLAPVLQRRQPAFHEILDLAGQSRAGGEFRA</sequence>
<comment type="caution">
    <text evidence="1">The sequence shown here is derived from an EMBL/GenBank/DDBJ whole genome shotgun (WGS) entry which is preliminary data.</text>
</comment>
<organism evidence="1">
    <name type="scientific">mine drainage metagenome</name>
    <dbReference type="NCBI Taxonomy" id="410659"/>
    <lineage>
        <taxon>unclassified sequences</taxon>
        <taxon>metagenomes</taxon>
        <taxon>ecological metagenomes</taxon>
    </lineage>
</organism>
<reference evidence="1" key="1">
    <citation type="submission" date="2016-10" db="EMBL/GenBank/DDBJ databases">
        <title>Sequence of Gallionella enrichment culture.</title>
        <authorList>
            <person name="Poehlein A."/>
            <person name="Muehling M."/>
            <person name="Daniel R."/>
        </authorList>
    </citation>
    <scope>NUCLEOTIDE SEQUENCE</scope>
</reference>